<sequence>MDIRKWLVVSASARPSLERTTSSQPALPTPSNITLTPVGSESELRANGAEVEFSNLQAVDDLGIDQPNQVKLKQYPARMFGSKKCAFVSSWYINRDWLEYSVKADSAFCFCCRKFNVGTTRVDAFVNAGYRNWKNANETDRGFHKHETSKEHISSYTMWKERERCVSSGKEISTLLNEDQLQKNRYYVSSIIDVIGFLVENQLPLWGKLDAFDNNFSRAEQSST</sequence>
<dbReference type="SMART" id="SM00597">
    <property type="entry name" value="ZnF_TTF"/>
    <property type="match status" value="1"/>
</dbReference>
<accession>A0ABR3MVK0</accession>
<feature type="domain" description="TTF-type" evidence="1">
    <location>
        <begin position="83"/>
        <end position="171"/>
    </location>
</feature>
<proteinExistence type="predicted"/>
<evidence type="ECO:0000313" key="2">
    <source>
        <dbReference type="EMBL" id="KAL1268636.1"/>
    </source>
</evidence>
<dbReference type="Proteomes" id="UP001558613">
    <property type="component" value="Unassembled WGS sequence"/>
</dbReference>
<protein>
    <recommendedName>
        <fullName evidence="1">TTF-type domain-containing protein</fullName>
    </recommendedName>
</protein>
<comment type="caution">
    <text evidence="2">The sequence shown here is derived from an EMBL/GenBank/DDBJ whole genome shotgun (WGS) entry which is preliminary data.</text>
</comment>
<dbReference type="InterPro" id="IPR006580">
    <property type="entry name" value="Znf_TTF"/>
</dbReference>
<name>A0ABR3MVK0_9TELE</name>
<reference evidence="2 3" key="1">
    <citation type="submission" date="2023-09" db="EMBL/GenBank/DDBJ databases">
        <authorList>
            <person name="Wang M."/>
        </authorList>
    </citation>
    <scope>NUCLEOTIDE SEQUENCE [LARGE SCALE GENOMIC DNA]</scope>
    <source>
        <strain evidence="2">GT-2023</strain>
        <tissue evidence="2">Liver</tissue>
    </source>
</reference>
<dbReference type="EMBL" id="JAYMGO010000009">
    <property type="protein sequence ID" value="KAL1268636.1"/>
    <property type="molecule type" value="Genomic_DNA"/>
</dbReference>
<evidence type="ECO:0000313" key="3">
    <source>
        <dbReference type="Proteomes" id="UP001558613"/>
    </source>
</evidence>
<dbReference type="PANTHER" id="PTHR45749:SF21">
    <property type="entry name" value="DUF4371 DOMAIN-CONTAINING PROTEIN"/>
    <property type="match status" value="1"/>
</dbReference>
<dbReference type="PANTHER" id="PTHR45749">
    <property type="match status" value="1"/>
</dbReference>
<gene>
    <name evidence="2" type="ORF">QQF64_033999</name>
</gene>
<keyword evidence="3" id="KW-1185">Reference proteome</keyword>
<organism evidence="2 3">
    <name type="scientific">Cirrhinus molitorella</name>
    <name type="common">mud carp</name>
    <dbReference type="NCBI Taxonomy" id="172907"/>
    <lineage>
        <taxon>Eukaryota</taxon>
        <taxon>Metazoa</taxon>
        <taxon>Chordata</taxon>
        <taxon>Craniata</taxon>
        <taxon>Vertebrata</taxon>
        <taxon>Euteleostomi</taxon>
        <taxon>Actinopterygii</taxon>
        <taxon>Neopterygii</taxon>
        <taxon>Teleostei</taxon>
        <taxon>Ostariophysi</taxon>
        <taxon>Cypriniformes</taxon>
        <taxon>Cyprinidae</taxon>
        <taxon>Labeoninae</taxon>
        <taxon>Labeonini</taxon>
        <taxon>Cirrhinus</taxon>
    </lineage>
</organism>
<evidence type="ECO:0000259" key="1">
    <source>
        <dbReference type="SMART" id="SM00597"/>
    </source>
</evidence>